<sequence length="128" mass="14157">MSDETLRSYGKRYIEAPPTPEIEFTWQGGEPMKLKLTAMAELLDVAARAGGRSHDDREAGALLGALLNSMEISLYDAVRDPSVVWHVRIDVMRFDSVLGRRLRRRALGRALASVSRDIAAAVRAHPAD</sequence>
<keyword evidence="2" id="KW-1185">Reference proteome</keyword>
<protein>
    <submittedName>
        <fullName evidence="1">Uncharacterized protein</fullName>
    </submittedName>
</protein>
<dbReference type="Proteomes" id="UP001430614">
    <property type="component" value="Unassembled WGS sequence"/>
</dbReference>
<evidence type="ECO:0000313" key="2">
    <source>
        <dbReference type="Proteomes" id="UP001430614"/>
    </source>
</evidence>
<name>A0ABS8KEL4_9BURK</name>
<dbReference type="EMBL" id="JAJITC010000007">
    <property type="protein sequence ID" value="MCC8403220.1"/>
    <property type="molecule type" value="Genomic_DNA"/>
</dbReference>
<reference evidence="1 2" key="1">
    <citation type="submission" date="2021-11" db="EMBL/GenBank/DDBJ databases">
        <authorList>
            <person name="Oh E.-T."/>
            <person name="Kim S.-B."/>
        </authorList>
    </citation>
    <scope>NUCLEOTIDE SEQUENCE [LARGE SCALE GENOMIC DNA]</scope>
    <source>
        <strain evidence="1 2">MMS20-SJTN17</strain>
    </source>
</reference>
<dbReference type="RefSeq" id="WP_230562238.1">
    <property type="nucleotide sequence ID" value="NZ_JAJITC010000007.1"/>
</dbReference>
<organism evidence="1 2">
    <name type="scientific">Paraburkholderia translucens</name>
    <dbReference type="NCBI Taxonomy" id="2886945"/>
    <lineage>
        <taxon>Bacteria</taxon>
        <taxon>Pseudomonadati</taxon>
        <taxon>Pseudomonadota</taxon>
        <taxon>Betaproteobacteria</taxon>
        <taxon>Burkholderiales</taxon>
        <taxon>Burkholderiaceae</taxon>
        <taxon>Paraburkholderia</taxon>
    </lineage>
</organism>
<evidence type="ECO:0000313" key="1">
    <source>
        <dbReference type="EMBL" id="MCC8403220.1"/>
    </source>
</evidence>
<accession>A0ABS8KEL4</accession>
<gene>
    <name evidence="1" type="ORF">LJ655_15205</name>
</gene>
<proteinExistence type="predicted"/>
<comment type="caution">
    <text evidence="1">The sequence shown here is derived from an EMBL/GenBank/DDBJ whole genome shotgun (WGS) entry which is preliminary data.</text>
</comment>